<dbReference type="InterPro" id="IPR032477">
    <property type="entry name" value="Glyco_hydro_64"/>
</dbReference>
<dbReference type="InterPro" id="IPR037398">
    <property type="entry name" value="Glyco_hydro_64_fam"/>
</dbReference>
<dbReference type="Pfam" id="PF16483">
    <property type="entry name" value="Glyco_hydro_64"/>
    <property type="match status" value="2"/>
</dbReference>
<dbReference type="InterPro" id="IPR008979">
    <property type="entry name" value="Galactose-bd-like_sf"/>
</dbReference>
<dbReference type="AlphaFoldDB" id="A0A1J4P011"/>
<dbReference type="CDD" id="cd09214">
    <property type="entry name" value="GH64-like"/>
    <property type="match status" value="1"/>
</dbReference>
<dbReference type="Gene3D" id="2.60.120.260">
    <property type="entry name" value="Galactose-binding domain-like"/>
    <property type="match status" value="1"/>
</dbReference>
<protein>
    <submittedName>
        <fullName evidence="4">Uncharacterized protein</fullName>
    </submittedName>
</protein>
<dbReference type="RefSeq" id="WP_046591383.1">
    <property type="nucleotide sequence ID" value="NZ_LAVA02000019.1"/>
</dbReference>
<comment type="caution">
    <text evidence="4">The sequence shown here is derived from an EMBL/GenBank/DDBJ whole genome shotgun (WGS) entry which is preliminary data.</text>
</comment>
<dbReference type="STRING" id="1428628.WN71_009795"/>
<keyword evidence="5" id="KW-1185">Reference proteome</keyword>
<dbReference type="OrthoDB" id="5513218at2"/>
<dbReference type="Pfam" id="PF00754">
    <property type="entry name" value="F5_F8_type_C"/>
    <property type="match status" value="1"/>
</dbReference>
<dbReference type="EMBL" id="LAVA02000019">
    <property type="protein sequence ID" value="OIJ68079.1"/>
    <property type="molecule type" value="Genomic_DNA"/>
</dbReference>
<sequence>MQSCASPTPLRPPAGRARSRAALGLVIVLLAACFAALTPTPARAADNLLSQGRPATASSTENGSFPASAAVDGNTGTRWSSAFADPQWLQVDLGSVQQITRVTLNWEAAYGKSFQIQTSTDASTWTTVYSTTTGTGGTQNLTVSGSGRYVRLYGTVRATPYGYSLWEFQVYGPGSTTPPDSFWGSTSDIPAANNAVEVKILNRTNGKYPDSQVYWSFNGQTHSIAEQPYLDMPANSAGRMYFYLGSPTSAYYDFIEFTVGNNVFNGNTTRVDAFGLKIAMRLHTKDGYDAEVGENRATFAEDRATTFQRFVNAVPNEFKVLAQTQAPYRIIAPGSDPSFRSGGANAGYFTSYAQSVGVSAATSDIFGCAGSLASNPTMCAALNRHVATLSSSQQSDPSQFYKAAPANYYAKFWHDNAINNLAYGFPYDDVAGQSSFISHANPQWLLVAVGW</sequence>
<evidence type="ECO:0000313" key="5">
    <source>
        <dbReference type="Proteomes" id="UP000034196"/>
    </source>
</evidence>
<dbReference type="PROSITE" id="PS52006">
    <property type="entry name" value="GH64"/>
    <property type="match status" value="1"/>
</dbReference>
<proteinExistence type="predicted"/>
<dbReference type="SUPFAM" id="SSF49785">
    <property type="entry name" value="Galactose-binding domain-like"/>
    <property type="match status" value="1"/>
</dbReference>
<keyword evidence="1" id="KW-0732">Signal</keyword>
<dbReference type="InterPro" id="IPR000421">
    <property type="entry name" value="FA58C"/>
</dbReference>
<dbReference type="PANTHER" id="PTHR38165">
    <property type="match status" value="1"/>
</dbReference>
<feature type="chain" id="PRO_5018168047" evidence="1">
    <location>
        <begin position="45"/>
        <end position="451"/>
    </location>
</feature>
<evidence type="ECO:0000313" key="4">
    <source>
        <dbReference type="EMBL" id="OIJ68079.1"/>
    </source>
</evidence>
<dbReference type="PROSITE" id="PS50022">
    <property type="entry name" value="FA58C_3"/>
    <property type="match status" value="1"/>
</dbReference>
<gene>
    <name evidence="4" type="ORF">WN71_009795</name>
</gene>
<dbReference type="Proteomes" id="UP000034196">
    <property type="component" value="Unassembled WGS sequence"/>
</dbReference>
<feature type="domain" description="GH64" evidence="3">
    <location>
        <begin position="175"/>
        <end position="451"/>
    </location>
</feature>
<accession>A0A1J4P011</accession>
<dbReference type="Gene3D" id="2.60.110.10">
    <property type="entry name" value="Thaumatin"/>
    <property type="match status" value="1"/>
</dbReference>
<feature type="domain" description="F5/8 type C" evidence="2">
    <location>
        <begin position="36"/>
        <end position="173"/>
    </location>
</feature>
<organism evidence="4 5">
    <name type="scientific">Streptomyces mangrovisoli</name>
    <dbReference type="NCBI Taxonomy" id="1428628"/>
    <lineage>
        <taxon>Bacteria</taxon>
        <taxon>Bacillati</taxon>
        <taxon>Actinomycetota</taxon>
        <taxon>Actinomycetes</taxon>
        <taxon>Kitasatosporales</taxon>
        <taxon>Streptomycetaceae</taxon>
        <taxon>Streptomyces</taxon>
    </lineage>
</organism>
<reference evidence="4" key="1">
    <citation type="submission" date="2016-10" db="EMBL/GenBank/DDBJ databases">
        <title>Genome sequence of Streptomyces mangrovisoli MUSC 149.</title>
        <authorList>
            <person name="Lee L.-H."/>
            <person name="Ser H.-L."/>
        </authorList>
    </citation>
    <scope>NUCLEOTIDE SEQUENCE [LARGE SCALE GENOMIC DNA]</scope>
    <source>
        <strain evidence="4">MUSC 149</strain>
    </source>
</reference>
<dbReference type="PANTHER" id="PTHR38165:SF1">
    <property type="entry name" value="GLUCANASE B"/>
    <property type="match status" value="1"/>
</dbReference>
<evidence type="ECO:0000256" key="1">
    <source>
        <dbReference type="SAM" id="SignalP"/>
    </source>
</evidence>
<dbReference type="InterPro" id="IPR037176">
    <property type="entry name" value="Osmotin/thaumatin-like_sf"/>
</dbReference>
<evidence type="ECO:0000259" key="2">
    <source>
        <dbReference type="PROSITE" id="PS50022"/>
    </source>
</evidence>
<evidence type="ECO:0000259" key="3">
    <source>
        <dbReference type="PROSITE" id="PS52006"/>
    </source>
</evidence>
<feature type="signal peptide" evidence="1">
    <location>
        <begin position="1"/>
        <end position="44"/>
    </location>
</feature>
<name>A0A1J4P011_9ACTN</name>